<protein>
    <submittedName>
        <fullName evidence="2">Uncharacterized protein</fullName>
    </submittedName>
</protein>
<dbReference type="Proteomes" id="UP000887013">
    <property type="component" value="Unassembled WGS sequence"/>
</dbReference>
<keyword evidence="3" id="KW-1185">Reference proteome</keyword>
<evidence type="ECO:0000313" key="1">
    <source>
        <dbReference type="EMBL" id="GFS43348.1"/>
    </source>
</evidence>
<reference evidence="2" key="1">
    <citation type="submission" date="2020-08" db="EMBL/GenBank/DDBJ databases">
        <title>Multicomponent nature underlies the extraordinary mechanical properties of spider dragline silk.</title>
        <authorList>
            <person name="Kono N."/>
            <person name="Nakamura H."/>
            <person name="Mori M."/>
            <person name="Yoshida Y."/>
            <person name="Ohtoshi R."/>
            <person name="Malay A.D."/>
            <person name="Moran D.A.P."/>
            <person name="Tomita M."/>
            <person name="Numata K."/>
            <person name="Arakawa K."/>
        </authorList>
    </citation>
    <scope>NUCLEOTIDE SEQUENCE</scope>
</reference>
<sequence>MEPPALSNGITQILASEEEYDILAKNVSIFNDFSNEEDIRACLGDISKFLISIIKNLDRTIYMSKACPQRRK</sequence>
<evidence type="ECO:0000313" key="2">
    <source>
        <dbReference type="EMBL" id="GFU14555.1"/>
    </source>
</evidence>
<dbReference type="AlphaFoldDB" id="A0A8X6Q9S2"/>
<proteinExistence type="predicted"/>
<name>A0A8X6Q9S2_NEPPI</name>
<comment type="caution">
    <text evidence="2">The sequence shown here is derived from an EMBL/GenBank/DDBJ whole genome shotgun (WGS) entry which is preliminary data.</text>
</comment>
<organism evidence="2 3">
    <name type="scientific">Nephila pilipes</name>
    <name type="common">Giant wood spider</name>
    <name type="synonym">Nephila maculata</name>
    <dbReference type="NCBI Taxonomy" id="299642"/>
    <lineage>
        <taxon>Eukaryota</taxon>
        <taxon>Metazoa</taxon>
        <taxon>Ecdysozoa</taxon>
        <taxon>Arthropoda</taxon>
        <taxon>Chelicerata</taxon>
        <taxon>Arachnida</taxon>
        <taxon>Araneae</taxon>
        <taxon>Araneomorphae</taxon>
        <taxon>Entelegynae</taxon>
        <taxon>Araneoidea</taxon>
        <taxon>Nephilidae</taxon>
        <taxon>Nephila</taxon>
    </lineage>
</organism>
<accession>A0A8X6Q9S2</accession>
<dbReference type="EMBL" id="BMAW01125893">
    <property type="protein sequence ID" value="GFU14555.1"/>
    <property type="molecule type" value="Genomic_DNA"/>
</dbReference>
<dbReference type="EMBL" id="BMAW01044202">
    <property type="protein sequence ID" value="GFS43348.1"/>
    <property type="molecule type" value="Genomic_DNA"/>
</dbReference>
<gene>
    <name evidence="2" type="ORF">NPIL_11231</name>
    <name evidence="1" type="ORF">NPIL_375051</name>
</gene>
<evidence type="ECO:0000313" key="3">
    <source>
        <dbReference type="Proteomes" id="UP000887013"/>
    </source>
</evidence>